<dbReference type="InterPro" id="IPR016181">
    <property type="entry name" value="Acyl_CoA_acyltransferase"/>
</dbReference>
<reference evidence="3" key="1">
    <citation type="journal article" date="2019" name="Int. J. Syst. Evol. Microbiol.">
        <title>The Global Catalogue of Microorganisms (GCM) 10K type strain sequencing project: providing services to taxonomists for standard genome sequencing and annotation.</title>
        <authorList>
            <consortium name="The Broad Institute Genomics Platform"/>
            <consortium name="The Broad Institute Genome Sequencing Center for Infectious Disease"/>
            <person name="Wu L."/>
            <person name="Ma J."/>
        </authorList>
    </citation>
    <scope>NUCLEOTIDE SEQUENCE [LARGE SCALE GENOMIC DNA]</scope>
    <source>
        <strain evidence="3">JCM 17975</strain>
    </source>
</reference>
<accession>A0ABP8YD85</accession>
<name>A0ABP8YD85_9MICO</name>
<dbReference type="EMBL" id="BAABHM010000043">
    <property type="protein sequence ID" value="GAA4726298.1"/>
    <property type="molecule type" value="Genomic_DNA"/>
</dbReference>
<organism evidence="2 3">
    <name type="scientific">Promicromonospora umidemergens</name>
    <dbReference type="NCBI Taxonomy" id="629679"/>
    <lineage>
        <taxon>Bacteria</taxon>
        <taxon>Bacillati</taxon>
        <taxon>Actinomycetota</taxon>
        <taxon>Actinomycetes</taxon>
        <taxon>Micrococcales</taxon>
        <taxon>Promicromonosporaceae</taxon>
        <taxon>Promicromonospora</taxon>
    </lineage>
</organism>
<evidence type="ECO:0000313" key="3">
    <source>
        <dbReference type="Proteomes" id="UP001500843"/>
    </source>
</evidence>
<evidence type="ECO:0000313" key="2">
    <source>
        <dbReference type="EMBL" id="GAA4726298.1"/>
    </source>
</evidence>
<gene>
    <name evidence="2" type="ORF">GCM10023198_59290</name>
</gene>
<dbReference type="Pfam" id="PF00583">
    <property type="entry name" value="Acetyltransf_1"/>
    <property type="match status" value="1"/>
</dbReference>
<proteinExistence type="predicted"/>
<dbReference type="SUPFAM" id="SSF55729">
    <property type="entry name" value="Acyl-CoA N-acyltransferases (Nat)"/>
    <property type="match status" value="1"/>
</dbReference>
<keyword evidence="3" id="KW-1185">Reference proteome</keyword>
<dbReference type="InterPro" id="IPR000182">
    <property type="entry name" value="GNAT_dom"/>
</dbReference>
<dbReference type="PROSITE" id="PS51186">
    <property type="entry name" value="GNAT"/>
    <property type="match status" value="1"/>
</dbReference>
<evidence type="ECO:0000259" key="1">
    <source>
        <dbReference type="PROSITE" id="PS51186"/>
    </source>
</evidence>
<sequence>MTRLGRHGLDHVFHAVRTDFLDVARSWTDSTGPDDAGAAGVVELADPTGERAGRVYAAVGEPARVAALLGTVTPDDTVRGVTITRGSGVLAGETLSGWGLAPDATWDRMVTETAPKVPDAAGAVVELLDLDRDADEIADLLALANPSTRQGVHGPRARRARWYGVRVPPEVPGRSSGSLVAVGSAMPVPGDAVHLGSIGTLPAVRGRGYAGALTARMAADGVDERGLVTLGLYHDNVAARRVYERLGFVLAHEVETWHRA</sequence>
<comment type="caution">
    <text evidence="2">The sequence shown here is derived from an EMBL/GenBank/DDBJ whole genome shotgun (WGS) entry which is preliminary data.</text>
</comment>
<feature type="domain" description="N-acetyltransferase" evidence="1">
    <location>
        <begin position="125"/>
        <end position="260"/>
    </location>
</feature>
<dbReference type="Gene3D" id="3.40.630.30">
    <property type="match status" value="1"/>
</dbReference>
<dbReference type="RefSeq" id="WP_253877369.1">
    <property type="nucleotide sequence ID" value="NZ_BAABHM010000043.1"/>
</dbReference>
<protein>
    <recommendedName>
        <fullName evidence="1">N-acetyltransferase domain-containing protein</fullName>
    </recommendedName>
</protein>
<dbReference type="Proteomes" id="UP001500843">
    <property type="component" value="Unassembled WGS sequence"/>
</dbReference>